<dbReference type="Proteomes" id="UP000663836">
    <property type="component" value="Unassembled WGS sequence"/>
</dbReference>
<proteinExistence type="predicted"/>
<gene>
    <name evidence="1" type="ORF">JBS370_LOCUS40881</name>
</gene>
<evidence type="ECO:0000313" key="1">
    <source>
        <dbReference type="EMBL" id="CAF4316624.1"/>
    </source>
</evidence>
<sequence length="48" mass="5642">NHDDELRYHIAKKKIPSIDKNGKRVDKPKEANGIKLEKFVFDVFPFSK</sequence>
<name>A0A820IWM8_9BILA</name>
<protein>
    <submittedName>
        <fullName evidence="1">Uncharacterized protein</fullName>
    </submittedName>
</protein>
<dbReference type="InterPro" id="IPR029044">
    <property type="entry name" value="Nucleotide-diphossugar_trans"/>
</dbReference>
<feature type="non-terminal residue" evidence="1">
    <location>
        <position position="1"/>
    </location>
</feature>
<dbReference type="AlphaFoldDB" id="A0A820IWM8"/>
<reference evidence="1" key="1">
    <citation type="submission" date="2021-02" db="EMBL/GenBank/DDBJ databases">
        <authorList>
            <person name="Nowell W R."/>
        </authorList>
    </citation>
    <scope>NUCLEOTIDE SEQUENCE</scope>
</reference>
<comment type="caution">
    <text evidence="1">The sequence shown here is derived from an EMBL/GenBank/DDBJ whole genome shotgun (WGS) entry which is preliminary data.</text>
</comment>
<organism evidence="1 2">
    <name type="scientific">Rotaria sordida</name>
    <dbReference type="NCBI Taxonomy" id="392033"/>
    <lineage>
        <taxon>Eukaryota</taxon>
        <taxon>Metazoa</taxon>
        <taxon>Spiralia</taxon>
        <taxon>Gnathifera</taxon>
        <taxon>Rotifera</taxon>
        <taxon>Eurotatoria</taxon>
        <taxon>Bdelloidea</taxon>
        <taxon>Philodinida</taxon>
        <taxon>Philodinidae</taxon>
        <taxon>Rotaria</taxon>
    </lineage>
</organism>
<accession>A0A820IWM8</accession>
<dbReference type="SUPFAM" id="SSF53448">
    <property type="entry name" value="Nucleotide-diphospho-sugar transferases"/>
    <property type="match status" value="1"/>
</dbReference>
<evidence type="ECO:0000313" key="2">
    <source>
        <dbReference type="Proteomes" id="UP000663836"/>
    </source>
</evidence>
<dbReference type="EMBL" id="CAJOBD010040273">
    <property type="protein sequence ID" value="CAF4316624.1"/>
    <property type="molecule type" value="Genomic_DNA"/>
</dbReference>
<dbReference type="Gene3D" id="3.90.550.10">
    <property type="entry name" value="Spore Coat Polysaccharide Biosynthesis Protein SpsA, Chain A"/>
    <property type="match status" value="1"/>
</dbReference>